<dbReference type="AlphaFoldDB" id="A0A0A9BLB3"/>
<evidence type="ECO:0000313" key="1">
    <source>
        <dbReference type="EMBL" id="JAD64126.1"/>
    </source>
</evidence>
<protein>
    <submittedName>
        <fullName evidence="1">Uncharacterized protein</fullName>
    </submittedName>
</protein>
<reference evidence="1" key="2">
    <citation type="journal article" date="2015" name="Data Brief">
        <title>Shoot transcriptome of the giant reed, Arundo donax.</title>
        <authorList>
            <person name="Barrero R.A."/>
            <person name="Guerrero F.D."/>
            <person name="Moolhuijzen P."/>
            <person name="Goolsby J.A."/>
            <person name="Tidwell J."/>
            <person name="Bellgard S.E."/>
            <person name="Bellgard M.I."/>
        </authorList>
    </citation>
    <scope>NUCLEOTIDE SEQUENCE</scope>
    <source>
        <tissue evidence="1">Shoot tissue taken approximately 20 cm above the soil surface</tissue>
    </source>
</reference>
<organism evidence="1">
    <name type="scientific">Arundo donax</name>
    <name type="common">Giant reed</name>
    <name type="synonym">Donax arundinaceus</name>
    <dbReference type="NCBI Taxonomy" id="35708"/>
    <lineage>
        <taxon>Eukaryota</taxon>
        <taxon>Viridiplantae</taxon>
        <taxon>Streptophyta</taxon>
        <taxon>Embryophyta</taxon>
        <taxon>Tracheophyta</taxon>
        <taxon>Spermatophyta</taxon>
        <taxon>Magnoliopsida</taxon>
        <taxon>Liliopsida</taxon>
        <taxon>Poales</taxon>
        <taxon>Poaceae</taxon>
        <taxon>PACMAD clade</taxon>
        <taxon>Arundinoideae</taxon>
        <taxon>Arundineae</taxon>
        <taxon>Arundo</taxon>
    </lineage>
</organism>
<sequence length="38" mass="4122">MGIMGAAYLSLVKGHGVCHAYQFLIMDSTGSCNRVPRH</sequence>
<proteinExistence type="predicted"/>
<name>A0A0A9BLB3_ARUDO</name>
<dbReference type="EMBL" id="GBRH01233769">
    <property type="protein sequence ID" value="JAD64126.1"/>
    <property type="molecule type" value="Transcribed_RNA"/>
</dbReference>
<accession>A0A0A9BLB3</accession>
<reference evidence="1" key="1">
    <citation type="submission" date="2014-09" db="EMBL/GenBank/DDBJ databases">
        <authorList>
            <person name="Magalhaes I.L.F."/>
            <person name="Oliveira U."/>
            <person name="Santos F.R."/>
            <person name="Vidigal T.H.D.A."/>
            <person name="Brescovit A.D."/>
            <person name="Santos A.J."/>
        </authorList>
    </citation>
    <scope>NUCLEOTIDE SEQUENCE</scope>
    <source>
        <tissue evidence="1">Shoot tissue taken approximately 20 cm above the soil surface</tissue>
    </source>
</reference>